<comment type="cofactor">
    <cofactor evidence="5">
        <name>FAD</name>
        <dbReference type="ChEBI" id="CHEBI:57692"/>
    </cofactor>
</comment>
<dbReference type="GO" id="GO:0004657">
    <property type="term" value="F:proline dehydrogenase activity"/>
    <property type="evidence" value="ECO:0007669"/>
    <property type="project" value="UniProtKB-EC"/>
</dbReference>
<dbReference type="SUPFAM" id="SSF51730">
    <property type="entry name" value="FAD-linked oxidoreductase"/>
    <property type="match status" value="1"/>
</dbReference>
<keyword evidence="8" id="KW-1185">Reference proteome</keyword>
<evidence type="ECO:0000313" key="8">
    <source>
        <dbReference type="Proteomes" id="UP000274922"/>
    </source>
</evidence>
<dbReference type="STRING" id="1555241.A0A4P9X0V0"/>
<dbReference type="GO" id="GO:0005739">
    <property type="term" value="C:mitochondrion"/>
    <property type="evidence" value="ECO:0007669"/>
    <property type="project" value="TreeGrafter"/>
</dbReference>
<keyword evidence="3 5" id="KW-0560">Oxidoreductase</keyword>
<feature type="non-terminal residue" evidence="7">
    <location>
        <position position="434"/>
    </location>
</feature>
<dbReference type="GO" id="GO:0071949">
    <property type="term" value="F:FAD binding"/>
    <property type="evidence" value="ECO:0007669"/>
    <property type="project" value="TreeGrafter"/>
</dbReference>
<keyword evidence="5" id="KW-0274">FAD</keyword>
<dbReference type="InterPro" id="IPR029041">
    <property type="entry name" value="FAD-linked_oxidoreductase-like"/>
</dbReference>
<dbReference type="EC" id="1.5.5.2" evidence="2 5"/>
<comment type="function">
    <text evidence="5">Converts proline to delta-1-pyrroline-5-carboxylate.</text>
</comment>
<keyword evidence="5" id="KW-0285">Flavoprotein</keyword>
<dbReference type="PANTHER" id="PTHR13914:SF0">
    <property type="entry name" value="PROLINE DEHYDROGENASE 1, MITOCHONDRIAL"/>
    <property type="match status" value="1"/>
</dbReference>
<dbReference type="OrthoDB" id="5464at2759"/>
<dbReference type="EMBL" id="ML014386">
    <property type="protein sequence ID" value="RKO98642.1"/>
    <property type="molecule type" value="Genomic_DNA"/>
</dbReference>
<dbReference type="Pfam" id="PF01619">
    <property type="entry name" value="Pro_dh"/>
    <property type="match status" value="1"/>
</dbReference>
<dbReference type="Proteomes" id="UP000274922">
    <property type="component" value="Unassembled WGS sequence"/>
</dbReference>
<reference evidence="8" key="1">
    <citation type="journal article" date="2018" name="Nat. Microbiol.">
        <title>Leveraging single-cell genomics to expand the fungal tree of life.</title>
        <authorList>
            <person name="Ahrendt S.R."/>
            <person name="Quandt C.A."/>
            <person name="Ciobanu D."/>
            <person name="Clum A."/>
            <person name="Salamov A."/>
            <person name="Andreopoulos B."/>
            <person name="Cheng J.F."/>
            <person name="Woyke T."/>
            <person name="Pelin A."/>
            <person name="Henrissat B."/>
            <person name="Reynolds N.K."/>
            <person name="Benny G.L."/>
            <person name="Smith M.E."/>
            <person name="James T.Y."/>
            <person name="Grigoriev I.V."/>
        </authorList>
    </citation>
    <scope>NUCLEOTIDE SEQUENCE [LARGE SCALE GENOMIC DNA]</scope>
    <source>
        <strain evidence="8">ATCC 52028</strain>
    </source>
</reference>
<dbReference type="GO" id="GO:0010133">
    <property type="term" value="P:L-proline catabolic process to L-glutamate"/>
    <property type="evidence" value="ECO:0007669"/>
    <property type="project" value="TreeGrafter"/>
</dbReference>
<evidence type="ECO:0000256" key="2">
    <source>
        <dbReference type="ARBA" id="ARBA00012695"/>
    </source>
</evidence>
<feature type="non-terminal residue" evidence="7">
    <location>
        <position position="1"/>
    </location>
</feature>
<dbReference type="PANTHER" id="PTHR13914">
    <property type="entry name" value="PROLINE OXIDASE"/>
    <property type="match status" value="1"/>
</dbReference>
<evidence type="ECO:0000256" key="1">
    <source>
        <dbReference type="ARBA" id="ARBA00005869"/>
    </source>
</evidence>
<organism evidence="7 8">
    <name type="scientific">Caulochytrium protostelioides</name>
    <dbReference type="NCBI Taxonomy" id="1555241"/>
    <lineage>
        <taxon>Eukaryota</taxon>
        <taxon>Fungi</taxon>
        <taxon>Fungi incertae sedis</taxon>
        <taxon>Chytridiomycota</taxon>
        <taxon>Chytridiomycota incertae sedis</taxon>
        <taxon>Chytridiomycetes</taxon>
        <taxon>Caulochytriales</taxon>
        <taxon>Caulochytriaceae</taxon>
        <taxon>Caulochytrium</taxon>
    </lineage>
</organism>
<evidence type="ECO:0000256" key="5">
    <source>
        <dbReference type="RuleBase" id="RU364054"/>
    </source>
</evidence>
<protein>
    <recommendedName>
        <fullName evidence="2 5">Proline dehydrogenase</fullName>
        <ecNumber evidence="2 5">1.5.5.2</ecNumber>
    </recommendedName>
</protein>
<dbReference type="AlphaFoldDB" id="A0A4P9X0V0"/>
<comment type="catalytic activity">
    <reaction evidence="5">
        <text>L-proline + a quinone = (S)-1-pyrroline-5-carboxylate + a quinol + H(+)</text>
        <dbReference type="Rhea" id="RHEA:23784"/>
        <dbReference type="ChEBI" id="CHEBI:15378"/>
        <dbReference type="ChEBI" id="CHEBI:17388"/>
        <dbReference type="ChEBI" id="CHEBI:24646"/>
        <dbReference type="ChEBI" id="CHEBI:60039"/>
        <dbReference type="ChEBI" id="CHEBI:132124"/>
        <dbReference type="EC" id="1.5.5.2"/>
    </reaction>
</comment>
<dbReference type="InterPro" id="IPR002872">
    <property type="entry name" value="Proline_DH_dom"/>
</dbReference>
<accession>A0A4P9X0V0</accession>
<dbReference type="InterPro" id="IPR015659">
    <property type="entry name" value="Proline_oxidase"/>
</dbReference>
<evidence type="ECO:0000259" key="6">
    <source>
        <dbReference type="Pfam" id="PF01619"/>
    </source>
</evidence>
<evidence type="ECO:0000256" key="4">
    <source>
        <dbReference type="ARBA" id="ARBA00023062"/>
    </source>
</evidence>
<name>A0A4P9X0V0_9FUNG</name>
<proteinExistence type="inferred from homology"/>
<keyword evidence="4 5" id="KW-0642">Proline metabolism</keyword>
<comment type="similarity">
    <text evidence="1 5">Belongs to the proline oxidase family.</text>
</comment>
<evidence type="ECO:0000256" key="3">
    <source>
        <dbReference type="ARBA" id="ARBA00023002"/>
    </source>
</evidence>
<gene>
    <name evidence="7" type="ORF">CXG81DRAFT_6783</name>
</gene>
<evidence type="ECO:0000313" key="7">
    <source>
        <dbReference type="EMBL" id="RKO98642.1"/>
    </source>
</evidence>
<sequence>STGQLVNSLLVFQLCQIPGLVKMAPHLLDVADRLGAARLLNAIIKRTFFRHFCGGEDLAEVRPTMARLQKSGIGSILDLSIEADMDEDADATGLQGAEALAYAERLAGMFRDSMDIASAQPGSFIALKITSLVPPMVLLRWSNTLRRAREHVAVLSRESPHKDFGLITPQDLATVEPILVVIEQLCRYARDRGVRLMVDAEQSYFQMAIDDLALQMSELLNGATRADKAAAAADKVSAAAPFPGPVVYNTYQMYLKDAYVRLVQDVKTAERAGYNFGAKIVRGAYMISERERAQTIGMPSPICDTIDDTHRNYNAAIDFLVGRAAEHQRAKQLRFVVASHNRPSAEHACRALDREGLCPSDGHVSFAQLYGMNDATTFWLAGHGYPVDKYIPYGPVDVTVPYLLRRAQENSAVLGGKAQLEDRDRLLEAFKQRL</sequence>
<feature type="domain" description="Proline dehydrogenase" evidence="6">
    <location>
        <begin position="63"/>
        <end position="414"/>
    </location>
</feature>
<dbReference type="Gene3D" id="3.20.20.220">
    <property type="match status" value="1"/>
</dbReference>